<comment type="caution">
    <text evidence="3">The sequence shown here is derived from an EMBL/GenBank/DDBJ whole genome shotgun (WGS) entry which is preliminary data.</text>
</comment>
<dbReference type="InterPro" id="IPR027417">
    <property type="entry name" value="P-loop_NTPase"/>
</dbReference>
<sequence>MFSSQQKKLLQSQVQDIPRLFWLLSDIRALLGVFFNPLTTFNKTRGNPGKPFLFIIGSGRSGNTLLRRLLMERLSIYIPPETYVLPKIADYRIRAKNLEWRTFVDLTVSSFEYYPEFETFNIPSLRKFATEAKSWPPEQRNLSDLLQGIYCHFSESAEVDSTWLGDKTPLNTLHIGRINRIIPNANYIYLLRDGVDVAKSYVNAGIYEHLEDAATRWVRSHKSWEAFRKKLPEDRHLQVRYEDLVSSPEENVNHIASHFGIPQREPVAQLESLLGDVEQRSHHSNVTQAPTPGSIGKGRSEVSEDDAKRLRPVLSTWLRRYGYEPI</sequence>
<proteinExistence type="predicted"/>
<accession>A0A4R7JY69</accession>
<gene>
    <name evidence="3" type="ORF">DES49_1267</name>
</gene>
<dbReference type="RefSeq" id="WP_243864931.1">
    <property type="nucleotide sequence ID" value="NZ_SOAX01000002.1"/>
</dbReference>
<dbReference type="AlphaFoldDB" id="A0A4R7JY69"/>
<organism evidence="3 4">
    <name type="scientific">Halospina denitrificans</name>
    <dbReference type="NCBI Taxonomy" id="332522"/>
    <lineage>
        <taxon>Bacteria</taxon>
        <taxon>Pseudomonadati</taxon>
        <taxon>Pseudomonadota</taxon>
        <taxon>Gammaproteobacteria</taxon>
        <taxon>Halospina</taxon>
    </lineage>
</organism>
<dbReference type="Proteomes" id="UP000295830">
    <property type="component" value="Unassembled WGS sequence"/>
</dbReference>
<reference evidence="3 4" key="1">
    <citation type="submission" date="2019-03" db="EMBL/GenBank/DDBJ databases">
        <title>Genomic Encyclopedia of Type Strains, Phase IV (KMG-IV): sequencing the most valuable type-strain genomes for metagenomic binning, comparative biology and taxonomic classification.</title>
        <authorList>
            <person name="Goeker M."/>
        </authorList>
    </citation>
    <scope>NUCLEOTIDE SEQUENCE [LARGE SCALE GENOMIC DNA]</scope>
    <source>
        <strain evidence="3 4">DSM 15505</strain>
    </source>
</reference>
<name>A0A4R7JY69_9GAMM</name>
<dbReference type="PANTHER" id="PTHR12788:SF10">
    <property type="entry name" value="PROTEIN-TYROSINE SULFOTRANSFERASE"/>
    <property type="match status" value="1"/>
</dbReference>
<evidence type="ECO:0000256" key="2">
    <source>
        <dbReference type="SAM" id="MobiDB-lite"/>
    </source>
</evidence>
<dbReference type="GO" id="GO:0008476">
    <property type="term" value="F:protein-tyrosine sulfotransferase activity"/>
    <property type="evidence" value="ECO:0007669"/>
    <property type="project" value="InterPro"/>
</dbReference>
<feature type="region of interest" description="Disordered" evidence="2">
    <location>
        <begin position="278"/>
        <end position="306"/>
    </location>
</feature>
<keyword evidence="1 3" id="KW-0808">Transferase</keyword>
<evidence type="ECO:0000256" key="1">
    <source>
        <dbReference type="ARBA" id="ARBA00022679"/>
    </source>
</evidence>
<protein>
    <submittedName>
        <fullName evidence="3">Sulfotransferase family protein</fullName>
    </submittedName>
</protein>
<dbReference type="Pfam" id="PF13469">
    <property type="entry name" value="Sulfotransfer_3"/>
    <property type="match status" value="1"/>
</dbReference>
<dbReference type="PANTHER" id="PTHR12788">
    <property type="entry name" value="PROTEIN-TYROSINE SULFOTRANSFERASE 2"/>
    <property type="match status" value="1"/>
</dbReference>
<evidence type="ECO:0000313" key="4">
    <source>
        <dbReference type="Proteomes" id="UP000295830"/>
    </source>
</evidence>
<keyword evidence="4" id="KW-1185">Reference proteome</keyword>
<dbReference type="EMBL" id="SOAX01000002">
    <property type="protein sequence ID" value="TDT43450.1"/>
    <property type="molecule type" value="Genomic_DNA"/>
</dbReference>
<dbReference type="SUPFAM" id="SSF52540">
    <property type="entry name" value="P-loop containing nucleoside triphosphate hydrolases"/>
    <property type="match status" value="1"/>
</dbReference>
<dbReference type="InterPro" id="IPR026634">
    <property type="entry name" value="TPST-like"/>
</dbReference>
<evidence type="ECO:0000313" key="3">
    <source>
        <dbReference type="EMBL" id="TDT43450.1"/>
    </source>
</evidence>
<dbReference type="Gene3D" id="3.40.50.300">
    <property type="entry name" value="P-loop containing nucleotide triphosphate hydrolases"/>
    <property type="match status" value="1"/>
</dbReference>